<dbReference type="PANTHER" id="PTHR33525:SF3">
    <property type="entry name" value="RIBONUCLEASE Y"/>
    <property type="match status" value="1"/>
</dbReference>
<dbReference type="AlphaFoldDB" id="A0A0Q9YWH2"/>
<keyword evidence="4" id="KW-1185">Reference proteome</keyword>
<dbReference type="Gene3D" id="1.10.3210.10">
    <property type="entry name" value="Hypothetical protein af1432"/>
    <property type="match status" value="1"/>
</dbReference>
<dbReference type="OrthoDB" id="598113at2"/>
<evidence type="ECO:0000259" key="1">
    <source>
        <dbReference type="PROSITE" id="PS51833"/>
    </source>
</evidence>
<dbReference type="Pfam" id="PF08668">
    <property type="entry name" value="HDOD"/>
    <property type="match status" value="1"/>
</dbReference>
<dbReference type="Proteomes" id="UP000051497">
    <property type="component" value="Unassembled WGS sequence"/>
</dbReference>
<gene>
    <name evidence="3" type="ORF">HT99x_006480</name>
    <name evidence="2" type="ORF">HT99x_01818</name>
</gene>
<reference evidence="3" key="3">
    <citation type="submission" date="2021-06" db="EMBL/GenBank/DDBJ databases">
        <title>Genomic Description and Analysis of Intracellular Bacteria, Candidatus Berkiella cookevillensis and Candidatus Berkiella aquae.</title>
        <authorList>
            <person name="Kidane D.T."/>
            <person name="Mehari Y.T."/>
            <person name="Rice F.C."/>
            <person name="Arivett B.A."/>
            <person name="Farone A.L."/>
            <person name="Berk S.G."/>
            <person name="Farone M.B."/>
        </authorList>
    </citation>
    <scope>NUCLEOTIDE SEQUENCE</scope>
    <source>
        <strain evidence="3">HT99</strain>
    </source>
</reference>
<accession>A0A0Q9YWH2</accession>
<dbReference type="PROSITE" id="PS51833">
    <property type="entry name" value="HDOD"/>
    <property type="match status" value="1"/>
</dbReference>
<evidence type="ECO:0000313" key="2">
    <source>
        <dbReference type="EMBL" id="KRG21262.1"/>
    </source>
</evidence>
<feature type="domain" description="HDOD" evidence="1">
    <location>
        <begin position="26"/>
        <end position="213"/>
    </location>
</feature>
<dbReference type="EMBL" id="LKAJ01000006">
    <property type="protein sequence ID" value="KRG21262.1"/>
    <property type="molecule type" value="Genomic_DNA"/>
</dbReference>
<dbReference type="InterPro" id="IPR052340">
    <property type="entry name" value="RNase_Y/CdgJ"/>
</dbReference>
<comment type="caution">
    <text evidence="2">The sequence shown here is derived from an EMBL/GenBank/DDBJ whole genome shotgun (WGS) entry which is preliminary data.</text>
</comment>
<dbReference type="InterPro" id="IPR013976">
    <property type="entry name" value="HDOD"/>
</dbReference>
<dbReference type="EMBL" id="LKAJ02000001">
    <property type="protein sequence ID" value="MCS5711071.1"/>
    <property type="molecule type" value="Genomic_DNA"/>
</dbReference>
<organism evidence="2">
    <name type="scientific">Candidatus Berkiella aquae</name>
    <dbReference type="NCBI Taxonomy" id="295108"/>
    <lineage>
        <taxon>Bacteria</taxon>
        <taxon>Pseudomonadati</taxon>
        <taxon>Pseudomonadota</taxon>
        <taxon>Gammaproteobacteria</taxon>
        <taxon>Candidatus Berkiellales</taxon>
        <taxon>Candidatus Berkiellaceae</taxon>
        <taxon>Candidatus Berkiella</taxon>
    </lineage>
</organism>
<sequence length="281" mass="31275">MDLSLNASATFFMDLLEAIERNRLPLPTQPEIAMAIQEVSQNPYVTIEELEGIIGKDPALTARIIRLANSPLVRGRVAINSLENAISRLGVRFVSNMAIGLAMEQLFLAKHKVIEQKLNDAWKHSGQIAATSYVIANYTKKFAPDEAMLAGLLHEIGILPILTYAETQPELLKNLNVLDELIQNHYAKLGEAILNSWQFPPNIANIPQNMTQYYRKIPKADLADVILVAKIFVLEGTPHPLAQIDRTEIPAFNRLGLDPKENLLLKPALQEPLMAAEAIFK</sequence>
<reference evidence="2" key="1">
    <citation type="submission" date="2015-09" db="EMBL/GenBank/DDBJ databases">
        <title>Draft Genome Sequences of Two Novel Amoeba-resistant Intranuclear Bacteria, Candidatus Berkiella cookevillensis and Candidatus Berkiella aquae.</title>
        <authorList>
            <person name="Mehari Y.T."/>
            <person name="Arivett B.A."/>
            <person name="Farone A.L."/>
            <person name="Gunderson J.H."/>
            <person name="Farone M.B."/>
        </authorList>
    </citation>
    <scope>NUCLEOTIDE SEQUENCE [LARGE SCALE GENOMIC DNA]</scope>
    <source>
        <strain evidence="2">HT99</strain>
    </source>
</reference>
<name>A0A0Q9YWH2_9GAMM</name>
<dbReference type="PANTHER" id="PTHR33525">
    <property type="match status" value="1"/>
</dbReference>
<protein>
    <submittedName>
        <fullName evidence="2">HDOD domain protein</fullName>
    </submittedName>
    <submittedName>
        <fullName evidence="3">HDOD domain-containing protein</fullName>
    </submittedName>
</protein>
<reference evidence="3" key="2">
    <citation type="journal article" date="2016" name="Genome Announc.">
        <title>Draft Genome Sequences of Two Novel Amoeba-Resistant Intranuclear Bacteria, 'Candidatus Berkiella cookevillensis' and 'Candidatus Berkiella aquae'.</title>
        <authorList>
            <person name="Mehari Y.T."/>
            <person name="Arivett B.A."/>
            <person name="Farone A.L."/>
            <person name="Gunderson J.H."/>
            <person name="Farone M.B."/>
        </authorList>
    </citation>
    <scope>NUCLEOTIDE SEQUENCE</scope>
    <source>
        <strain evidence="3">HT99</strain>
    </source>
</reference>
<proteinExistence type="predicted"/>
<dbReference type="STRING" id="295108.HT99x_01818"/>
<dbReference type="SUPFAM" id="SSF109604">
    <property type="entry name" value="HD-domain/PDEase-like"/>
    <property type="match status" value="1"/>
</dbReference>
<evidence type="ECO:0000313" key="4">
    <source>
        <dbReference type="Proteomes" id="UP000051497"/>
    </source>
</evidence>
<dbReference type="RefSeq" id="WP_083482885.1">
    <property type="nucleotide sequence ID" value="NZ_LKAJ02000001.1"/>
</dbReference>
<evidence type="ECO:0000313" key="3">
    <source>
        <dbReference type="EMBL" id="MCS5711071.1"/>
    </source>
</evidence>